<evidence type="ECO:0000256" key="8">
    <source>
        <dbReference type="ARBA" id="ARBA00054377"/>
    </source>
</evidence>
<dbReference type="GO" id="GO:0016055">
    <property type="term" value="P:Wnt signaling pathway"/>
    <property type="evidence" value="ECO:0007669"/>
    <property type="project" value="UniProtKB-KW"/>
</dbReference>
<evidence type="ECO:0000256" key="3">
    <source>
        <dbReference type="ARBA" id="ARBA00006505"/>
    </source>
</evidence>
<evidence type="ECO:0000313" key="15">
    <source>
        <dbReference type="Proteomes" id="UP000335636"/>
    </source>
</evidence>
<dbReference type="FunFam" id="1.10.10.490:FF:000001">
    <property type="entry name" value="beta-catenin-interacting protein 1"/>
    <property type="match status" value="1"/>
</dbReference>
<dbReference type="PANTHER" id="PTHR47142">
    <property type="entry name" value="BETA-CATENIN-INTERACTING PROTEIN 1"/>
    <property type="match status" value="1"/>
</dbReference>
<dbReference type="GO" id="GO:0090090">
    <property type="term" value="P:negative regulation of canonical Wnt signaling pathway"/>
    <property type="evidence" value="ECO:0007669"/>
    <property type="project" value="UniProtKB-ARBA"/>
</dbReference>
<keyword evidence="6" id="KW-0879">Wnt signaling pathway</keyword>
<protein>
    <recommendedName>
        <fullName evidence="10">Beta-catenin-interacting protein 1</fullName>
    </recommendedName>
    <alternativeName>
        <fullName evidence="11">Inhibitor of beta-catenin and Tcf-4</fullName>
    </alternativeName>
</protein>
<dbReference type="EMBL" id="CABDUW010000083">
    <property type="protein sequence ID" value="VTJ57517.1"/>
    <property type="molecule type" value="Genomic_DNA"/>
</dbReference>
<feature type="domain" description="Beta-catenin-interacting ICAT" evidence="13">
    <location>
        <begin position="155"/>
        <end position="232"/>
    </location>
</feature>
<evidence type="ECO:0000256" key="7">
    <source>
        <dbReference type="ARBA" id="ARBA00023242"/>
    </source>
</evidence>
<gene>
    <name evidence="14" type="ORF">MONAX_5E025545</name>
</gene>
<comment type="similarity">
    <text evidence="3">Belongs to the CTNNBIP1 family.</text>
</comment>
<evidence type="ECO:0000256" key="12">
    <source>
        <dbReference type="SAM" id="MobiDB-lite"/>
    </source>
</evidence>
<evidence type="ECO:0000313" key="14">
    <source>
        <dbReference type="EMBL" id="VTJ57517.1"/>
    </source>
</evidence>
<keyword evidence="15" id="KW-1185">Reference proteome</keyword>
<proteinExistence type="inferred from homology"/>
<evidence type="ECO:0000256" key="6">
    <source>
        <dbReference type="ARBA" id="ARBA00022687"/>
    </source>
</evidence>
<dbReference type="GO" id="GO:0008285">
    <property type="term" value="P:negative regulation of cell population proliferation"/>
    <property type="evidence" value="ECO:0007669"/>
    <property type="project" value="UniProtKB-ARBA"/>
</dbReference>
<dbReference type="InterPro" id="IPR009428">
    <property type="entry name" value="ICAT_dom"/>
</dbReference>
<dbReference type="GO" id="GO:0005829">
    <property type="term" value="C:cytosol"/>
    <property type="evidence" value="ECO:0007669"/>
    <property type="project" value="TreeGrafter"/>
</dbReference>
<feature type="compositionally biased region" description="Low complexity" evidence="12">
    <location>
        <begin position="42"/>
        <end position="51"/>
    </location>
</feature>
<evidence type="ECO:0000256" key="5">
    <source>
        <dbReference type="ARBA" id="ARBA00022553"/>
    </source>
</evidence>
<dbReference type="GO" id="GO:0000122">
    <property type="term" value="P:negative regulation of transcription by RNA polymerase II"/>
    <property type="evidence" value="ECO:0007669"/>
    <property type="project" value="UniProtKB-ARBA"/>
</dbReference>
<dbReference type="Proteomes" id="UP000335636">
    <property type="component" value="Unassembled WGS sequence"/>
</dbReference>
<evidence type="ECO:0000256" key="2">
    <source>
        <dbReference type="ARBA" id="ARBA00004496"/>
    </source>
</evidence>
<evidence type="ECO:0000256" key="10">
    <source>
        <dbReference type="ARBA" id="ARBA00067674"/>
    </source>
</evidence>
<dbReference type="GO" id="GO:0030877">
    <property type="term" value="C:beta-catenin destruction complex"/>
    <property type="evidence" value="ECO:0007669"/>
    <property type="project" value="TreeGrafter"/>
</dbReference>
<comment type="subcellular location">
    <subcellularLocation>
        <location evidence="2">Cytoplasm</location>
    </subcellularLocation>
    <subcellularLocation>
        <location evidence="1">Nucleus</location>
    </subcellularLocation>
</comment>
<dbReference type="GO" id="GO:0005634">
    <property type="term" value="C:nucleus"/>
    <property type="evidence" value="ECO:0007669"/>
    <property type="project" value="UniProtKB-SubCell"/>
</dbReference>
<dbReference type="PANTHER" id="PTHR47142:SF1">
    <property type="entry name" value="BETA-CATENIN-INTERACTING PROTEIN 1"/>
    <property type="match status" value="1"/>
</dbReference>
<dbReference type="Pfam" id="PF06384">
    <property type="entry name" value="ICAT"/>
    <property type="match status" value="1"/>
</dbReference>
<dbReference type="AlphaFoldDB" id="A0A5E4AJE7"/>
<dbReference type="SUPFAM" id="SSF81730">
    <property type="entry name" value="beta-catenin-interacting protein ICAT"/>
    <property type="match status" value="1"/>
</dbReference>
<evidence type="ECO:0000256" key="9">
    <source>
        <dbReference type="ARBA" id="ARBA00061903"/>
    </source>
</evidence>
<feature type="region of interest" description="Disordered" evidence="12">
    <location>
        <begin position="1"/>
        <end position="164"/>
    </location>
</feature>
<evidence type="ECO:0000259" key="13">
    <source>
        <dbReference type="Pfam" id="PF06384"/>
    </source>
</evidence>
<organism evidence="14 15">
    <name type="scientific">Marmota monax</name>
    <name type="common">Woodchuck</name>
    <dbReference type="NCBI Taxonomy" id="9995"/>
    <lineage>
        <taxon>Eukaryota</taxon>
        <taxon>Metazoa</taxon>
        <taxon>Chordata</taxon>
        <taxon>Craniata</taxon>
        <taxon>Vertebrata</taxon>
        <taxon>Euteleostomi</taxon>
        <taxon>Mammalia</taxon>
        <taxon>Eutheria</taxon>
        <taxon>Euarchontoglires</taxon>
        <taxon>Glires</taxon>
        <taxon>Rodentia</taxon>
        <taxon>Sciuromorpha</taxon>
        <taxon>Sciuridae</taxon>
        <taxon>Xerinae</taxon>
        <taxon>Marmotini</taxon>
        <taxon>Marmota</taxon>
    </lineage>
</organism>
<evidence type="ECO:0000256" key="1">
    <source>
        <dbReference type="ARBA" id="ARBA00004123"/>
    </source>
</evidence>
<keyword evidence="4" id="KW-0963">Cytoplasm</keyword>
<dbReference type="Gene3D" id="1.10.10.490">
    <property type="entry name" value="Beta-catenin-interacting ICAT"/>
    <property type="match status" value="1"/>
</dbReference>
<comment type="subunit">
    <text evidence="9">Binds CTNNB1.</text>
</comment>
<dbReference type="InterPro" id="IPR036911">
    <property type="entry name" value="ICAT_sf"/>
</dbReference>
<dbReference type="GO" id="GO:0008013">
    <property type="term" value="F:beta-catenin binding"/>
    <property type="evidence" value="ECO:0007669"/>
    <property type="project" value="InterPro"/>
</dbReference>
<feature type="compositionally biased region" description="Pro residues" evidence="12">
    <location>
        <begin position="98"/>
        <end position="109"/>
    </location>
</feature>
<reference evidence="14" key="1">
    <citation type="submission" date="2019-04" db="EMBL/GenBank/DDBJ databases">
        <authorList>
            <person name="Alioto T."/>
            <person name="Alioto T."/>
        </authorList>
    </citation>
    <scope>NUCLEOTIDE SEQUENCE [LARGE SCALE GENOMIC DNA]</scope>
</reference>
<feature type="compositionally biased region" description="Pro residues" evidence="12">
    <location>
        <begin position="26"/>
        <end position="36"/>
    </location>
</feature>
<name>A0A5E4AJE7_MARMO</name>
<feature type="compositionally biased region" description="Basic residues" evidence="12">
    <location>
        <begin position="52"/>
        <end position="69"/>
    </location>
</feature>
<keyword evidence="7" id="KW-0539">Nucleus</keyword>
<evidence type="ECO:0000256" key="4">
    <source>
        <dbReference type="ARBA" id="ARBA00022490"/>
    </source>
</evidence>
<feature type="compositionally biased region" description="Low complexity" evidence="12">
    <location>
        <begin position="129"/>
        <end position="141"/>
    </location>
</feature>
<accession>A0A5E4AJE7</accession>
<comment type="caution">
    <text evidence="14">The sequence shown here is derived from an EMBL/GenBank/DDBJ whole genome shotgun (WGS) entry which is preliminary data.</text>
</comment>
<comment type="function">
    <text evidence="8">Prevents the interaction between CTNNB1 and TCF family members, and acts as a negative regulator of the Wnt signaling pathway.</text>
</comment>
<evidence type="ECO:0000256" key="11">
    <source>
        <dbReference type="ARBA" id="ARBA00077963"/>
    </source>
</evidence>
<keyword evidence="5" id="KW-0597">Phosphoprotein</keyword>
<sequence>MSVPARRSGPTSKLNPRPSGRVNQCPAPPSAGPAPPSGLRCLPPGWALPLPRLRRPRGARCRPLRRSLPRRPGASLPPRRGDSRSGRRRLRRPLPLLLLPPPPPPPPPRLLRLSAPRTGRRAPRPGPAAPASRPGRAAQGGTFLSRSPKSWARGMNREGAPGKSPEEMYIQQKVRVLLMLRKMGSNLTASEEEFLRTYAGVVSSQLSQLPQHSIDQGAEDVVMAFSRSETEDRRQ</sequence>